<feature type="compositionally biased region" description="Basic and acidic residues" evidence="8">
    <location>
        <begin position="143"/>
        <end position="152"/>
    </location>
</feature>
<accession>A0A0C4JZB6</accession>
<comment type="similarity">
    <text evidence="2">Belongs to the dickkopf family.</text>
</comment>
<reference evidence="13" key="1">
    <citation type="submission" date="2013-02" db="EMBL/GenBank/DDBJ databases">
        <authorList>
            <person name="Hirai T."/>
            <person name="Onai T."/>
        </authorList>
    </citation>
    <scope>NUCLEOTIDE SEQUENCE</scope>
</reference>
<protein>
    <submittedName>
        <fullName evidence="13">Dickkopf-like protein 1</fullName>
    </submittedName>
</protein>
<evidence type="ECO:0000259" key="12">
    <source>
        <dbReference type="Pfam" id="PF21481"/>
    </source>
</evidence>
<name>A0A0C4JZB6_9BRAN</name>
<evidence type="ECO:0000256" key="1">
    <source>
        <dbReference type="ARBA" id="ARBA00004613"/>
    </source>
</evidence>
<dbReference type="AlphaFoldDB" id="A0A0C4JZB6"/>
<keyword evidence="5" id="KW-0879">Wnt signaling pathway</keyword>
<dbReference type="EMBL" id="KC632104">
    <property type="protein sequence ID" value="AHE76135.1"/>
    <property type="molecule type" value="mRNA"/>
</dbReference>
<comment type="subcellular location">
    <subcellularLocation>
        <location evidence="1">Secreted</location>
    </subcellularLocation>
</comment>
<feature type="compositionally biased region" description="Acidic residues" evidence="8">
    <location>
        <begin position="128"/>
        <end position="141"/>
    </location>
</feature>
<keyword evidence="7" id="KW-1015">Disulfide bond</keyword>
<evidence type="ECO:0000256" key="6">
    <source>
        <dbReference type="ARBA" id="ARBA00022729"/>
    </source>
</evidence>
<feature type="chain" id="PRO_5002171809" evidence="9">
    <location>
        <begin position="25"/>
        <end position="239"/>
    </location>
</feature>
<dbReference type="Pfam" id="PF21481">
    <property type="entry name" value="DIKK1-2-4_C-subdom1"/>
    <property type="match status" value="1"/>
</dbReference>
<dbReference type="InterPro" id="IPR039863">
    <property type="entry name" value="DKK1-4"/>
</dbReference>
<feature type="domain" description="Dickkopf-related protein 1/2/4 C-terminal subdomain 2" evidence="11">
    <location>
        <begin position="193"/>
        <end position="239"/>
    </location>
</feature>
<dbReference type="Pfam" id="PF04706">
    <property type="entry name" value="Dickkopf_N"/>
    <property type="match status" value="1"/>
</dbReference>
<dbReference type="Pfam" id="PF21479">
    <property type="entry name" value="DIKK1-2-4_C-subdom2"/>
    <property type="match status" value="1"/>
</dbReference>
<dbReference type="InterPro" id="IPR048499">
    <property type="entry name" value="DIKK1/2/4_C-subdom2"/>
</dbReference>
<feature type="signal peptide" evidence="9">
    <location>
        <begin position="1"/>
        <end position="24"/>
    </location>
</feature>
<evidence type="ECO:0000256" key="7">
    <source>
        <dbReference type="ARBA" id="ARBA00023157"/>
    </source>
</evidence>
<evidence type="ECO:0000256" key="2">
    <source>
        <dbReference type="ARBA" id="ARBA00010842"/>
    </source>
</evidence>
<sequence length="239" mass="27404">MSVSLLQLSLLAVLVTVMVRQVVGTNNARPPTNHIKTVGRNATVTENEASREVEEETFEVRCFDDESCNADQFCHGRREEKVCLPCRRLRRRCNRDSMCCKGNVCLNGICVRPRERVALEGRRHDNGEEREEETQVEETTETADSRETFQDTKETFQRGSAWSRCLRSSDCQVGLCCARHWFSKVCKPMLTQGDACTRPDKRTVPGELFQRCPCEEQLSCRPSRDVFVEGKPRLYTCQQ</sequence>
<evidence type="ECO:0000256" key="5">
    <source>
        <dbReference type="ARBA" id="ARBA00022687"/>
    </source>
</evidence>
<proteinExistence type="evidence at transcript level"/>
<dbReference type="GO" id="GO:0005615">
    <property type="term" value="C:extracellular space"/>
    <property type="evidence" value="ECO:0007669"/>
    <property type="project" value="TreeGrafter"/>
</dbReference>
<feature type="domain" description="Dickkopf-related protein 1/2/4 C-terminal subdomain 1" evidence="12">
    <location>
        <begin position="164"/>
        <end position="190"/>
    </location>
</feature>
<dbReference type="GO" id="GO:0016055">
    <property type="term" value="P:Wnt signaling pathway"/>
    <property type="evidence" value="ECO:0007669"/>
    <property type="project" value="UniProtKB-KW"/>
</dbReference>
<dbReference type="Gene3D" id="2.10.80.10">
    <property type="entry name" value="Lipase, subunit A"/>
    <property type="match status" value="1"/>
</dbReference>
<evidence type="ECO:0000256" key="9">
    <source>
        <dbReference type="SAM" id="SignalP"/>
    </source>
</evidence>
<keyword evidence="4" id="KW-0964">Secreted</keyword>
<keyword evidence="6 9" id="KW-0732">Signal</keyword>
<feature type="domain" description="Dickkopf N-terminal cysteine-rich" evidence="10">
    <location>
        <begin position="61"/>
        <end position="111"/>
    </location>
</feature>
<evidence type="ECO:0000256" key="3">
    <source>
        <dbReference type="ARBA" id="ARBA00022473"/>
    </source>
</evidence>
<evidence type="ECO:0000256" key="4">
    <source>
        <dbReference type="ARBA" id="ARBA00022525"/>
    </source>
</evidence>
<dbReference type="GO" id="GO:0090090">
    <property type="term" value="P:negative regulation of canonical Wnt signaling pathway"/>
    <property type="evidence" value="ECO:0007669"/>
    <property type="project" value="TreeGrafter"/>
</dbReference>
<evidence type="ECO:0000259" key="10">
    <source>
        <dbReference type="Pfam" id="PF04706"/>
    </source>
</evidence>
<dbReference type="PANTHER" id="PTHR12113:SF6">
    <property type="entry name" value="DICKKOPF N-TERMINAL CYSTEINE-RICH DOMAIN-CONTAINING PROTEIN"/>
    <property type="match status" value="1"/>
</dbReference>
<evidence type="ECO:0000313" key="13">
    <source>
        <dbReference type="EMBL" id="AHE76135.1"/>
    </source>
</evidence>
<dbReference type="GO" id="GO:0048019">
    <property type="term" value="F:receptor antagonist activity"/>
    <property type="evidence" value="ECO:0007669"/>
    <property type="project" value="TreeGrafter"/>
</dbReference>
<dbReference type="PANTHER" id="PTHR12113">
    <property type="entry name" value="DICKKOPF3-LIKE 3"/>
    <property type="match status" value="1"/>
</dbReference>
<organism evidence="13">
    <name type="scientific">Branchiostoma japonicum</name>
    <name type="common">Japanese lancelet</name>
    <dbReference type="NCBI Taxonomy" id="373177"/>
    <lineage>
        <taxon>Eukaryota</taxon>
        <taxon>Metazoa</taxon>
        <taxon>Chordata</taxon>
        <taxon>Cephalochordata</taxon>
        <taxon>Leptocardii</taxon>
        <taxon>Amphioxiformes</taxon>
        <taxon>Branchiostomatidae</taxon>
        <taxon>Branchiostoma</taxon>
    </lineage>
</organism>
<dbReference type="InterPro" id="IPR006796">
    <property type="entry name" value="Dickkopf_N"/>
</dbReference>
<feature type="region of interest" description="Disordered" evidence="8">
    <location>
        <begin position="121"/>
        <end position="152"/>
    </location>
</feature>
<evidence type="ECO:0000259" key="11">
    <source>
        <dbReference type="Pfam" id="PF21479"/>
    </source>
</evidence>
<dbReference type="InterPro" id="IPR048500">
    <property type="entry name" value="DIKK1/2/4_C-subdom1"/>
</dbReference>
<keyword evidence="3" id="KW-0217">Developmental protein</keyword>
<evidence type="ECO:0000256" key="8">
    <source>
        <dbReference type="SAM" id="MobiDB-lite"/>
    </source>
</evidence>
<dbReference type="CDD" id="cd23012">
    <property type="entry name" value="Dkk_Cys2"/>
    <property type="match status" value="1"/>
</dbReference>
<dbReference type="GO" id="GO:0039706">
    <property type="term" value="F:co-receptor binding"/>
    <property type="evidence" value="ECO:0007669"/>
    <property type="project" value="TreeGrafter"/>
</dbReference>